<evidence type="ECO:0000313" key="3">
    <source>
        <dbReference type="Proteomes" id="UP000663879"/>
    </source>
</evidence>
<dbReference type="EMBL" id="CAJNOC010008579">
    <property type="protein sequence ID" value="CAF1117416.1"/>
    <property type="molecule type" value="Genomic_DNA"/>
</dbReference>
<reference evidence="2" key="1">
    <citation type="submission" date="2021-02" db="EMBL/GenBank/DDBJ databases">
        <authorList>
            <person name="Nowell W R."/>
        </authorList>
    </citation>
    <scope>NUCLEOTIDE SEQUENCE</scope>
    <source>
        <strain evidence="2">Ploen Becks lab</strain>
    </source>
</reference>
<protein>
    <submittedName>
        <fullName evidence="2">Uncharacterized protein</fullName>
    </submittedName>
</protein>
<keyword evidence="3" id="KW-1185">Reference proteome</keyword>
<dbReference type="AlphaFoldDB" id="A0A814QAT8"/>
<comment type="caution">
    <text evidence="2">The sequence shown here is derived from an EMBL/GenBank/DDBJ whole genome shotgun (WGS) entry which is preliminary data.</text>
</comment>
<organism evidence="2 3">
    <name type="scientific">Brachionus calyciflorus</name>
    <dbReference type="NCBI Taxonomy" id="104777"/>
    <lineage>
        <taxon>Eukaryota</taxon>
        <taxon>Metazoa</taxon>
        <taxon>Spiralia</taxon>
        <taxon>Gnathifera</taxon>
        <taxon>Rotifera</taxon>
        <taxon>Eurotatoria</taxon>
        <taxon>Monogononta</taxon>
        <taxon>Pseudotrocha</taxon>
        <taxon>Ploima</taxon>
        <taxon>Brachionidae</taxon>
        <taxon>Brachionus</taxon>
    </lineage>
</organism>
<feature type="compositionally biased region" description="Basic residues" evidence="1">
    <location>
        <begin position="250"/>
        <end position="260"/>
    </location>
</feature>
<feature type="region of interest" description="Disordered" evidence="1">
    <location>
        <begin position="248"/>
        <end position="269"/>
    </location>
</feature>
<evidence type="ECO:0000313" key="2">
    <source>
        <dbReference type="EMBL" id="CAF1117416.1"/>
    </source>
</evidence>
<dbReference type="Proteomes" id="UP000663879">
    <property type="component" value="Unassembled WGS sequence"/>
</dbReference>
<name>A0A814QAT8_9BILA</name>
<accession>A0A814QAT8</accession>
<sequence>MLNDIYIRRVALDDQSINKTAVELFNFIVDKLNEIRPKNDSGEIDYIYVKDEAKLNQETEQEDTVAFLVFKNRYVHQDFVNELRKIQPVNFKKRGMLFEINKNVPSEKMKQTNRDNFNENLERFNGKKANLKRNRNPNRACTSKVCDDDVVLVDIKKETMTESDEEFQPISKISKPLSLAELVEQINPQSSKNYSIERYSMNELALRCQVDVLHDILTDKNKIIESQENFIDRLLKEREECGDMLLQKANKLKTKPKKPYNKPTNKPFK</sequence>
<gene>
    <name evidence="2" type="ORF">OXX778_LOCUS21896</name>
</gene>
<evidence type="ECO:0000256" key="1">
    <source>
        <dbReference type="SAM" id="MobiDB-lite"/>
    </source>
</evidence>
<proteinExistence type="predicted"/>